<gene>
    <name evidence="1" type="ORF">LX64_02945</name>
</gene>
<evidence type="ECO:0000313" key="1">
    <source>
        <dbReference type="EMBL" id="RAJ04068.1"/>
    </source>
</evidence>
<dbReference type="Pfam" id="PF22028">
    <property type="entry name" value="DUF6934"/>
    <property type="match status" value="1"/>
</dbReference>
<dbReference type="OrthoDB" id="1343312at2"/>
<dbReference type="EMBL" id="QLLL01000005">
    <property type="protein sequence ID" value="RAJ04068.1"/>
    <property type="molecule type" value="Genomic_DNA"/>
</dbReference>
<dbReference type="Proteomes" id="UP000249547">
    <property type="component" value="Unassembled WGS sequence"/>
</dbReference>
<accession>A0A327QJA9</accession>
<comment type="caution">
    <text evidence="1">The sequence shown here is derived from an EMBL/GenBank/DDBJ whole genome shotgun (WGS) entry which is preliminary data.</text>
</comment>
<evidence type="ECO:0000313" key="2">
    <source>
        <dbReference type="Proteomes" id="UP000249547"/>
    </source>
</evidence>
<protein>
    <submittedName>
        <fullName evidence="1">Uncharacterized protein</fullName>
    </submittedName>
</protein>
<reference evidence="1 2" key="1">
    <citation type="submission" date="2018-06" db="EMBL/GenBank/DDBJ databases">
        <title>Genomic Encyclopedia of Archaeal and Bacterial Type Strains, Phase II (KMG-II): from individual species to whole genera.</title>
        <authorList>
            <person name="Goeker M."/>
        </authorList>
    </citation>
    <scope>NUCLEOTIDE SEQUENCE [LARGE SCALE GENOMIC DNA]</scope>
    <source>
        <strain evidence="1 2">DSM 23857</strain>
    </source>
</reference>
<sequence>MAGYIYIWPFLVPQKTEWLVFSGWPFLFIYLIHSMQYEVYKDLYIRDNYTIFEFFSIGYKVIPKRIAFIPTEYAEVYNLVLGDIDVDGEINDFSVSDNGDRNKVLATVAYAAE</sequence>
<dbReference type="RefSeq" id="WP_111598382.1">
    <property type="nucleotide sequence ID" value="NZ_QLLL01000005.1"/>
</dbReference>
<dbReference type="InterPro" id="IPR053865">
    <property type="entry name" value="DUF6934"/>
</dbReference>
<dbReference type="AlphaFoldDB" id="A0A327QJA9"/>
<organism evidence="1 2">
    <name type="scientific">Chitinophaga skermanii</name>
    <dbReference type="NCBI Taxonomy" id="331697"/>
    <lineage>
        <taxon>Bacteria</taxon>
        <taxon>Pseudomonadati</taxon>
        <taxon>Bacteroidota</taxon>
        <taxon>Chitinophagia</taxon>
        <taxon>Chitinophagales</taxon>
        <taxon>Chitinophagaceae</taxon>
        <taxon>Chitinophaga</taxon>
    </lineage>
</organism>
<name>A0A327QJA9_9BACT</name>
<keyword evidence="2" id="KW-1185">Reference proteome</keyword>
<proteinExistence type="predicted"/>